<evidence type="ECO:0000256" key="1">
    <source>
        <dbReference type="SAM" id="MobiDB-lite"/>
    </source>
</evidence>
<evidence type="ECO:0000313" key="2">
    <source>
        <dbReference type="EMBL" id="KAG5188818.1"/>
    </source>
</evidence>
<evidence type="ECO:0000313" key="3">
    <source>
        <dbReference type="Proteomes" id="UP000664859"/>
    </source>
</evidence>
<accession>A0A835Z9A1</accession>
<dbReference type="AlphaFoldDB" id="A0A835Z9A1"/>
<proteinExistence type="predicted"/>
<protein>
    <submittedName>
        <fullName evidence="2">Uncharacterized protein</fullName>
    </submittedName>
</protein>
<sequence>MSLDMKRWPIEDFIDALGDDIQLLIPQEEEESHNFSAFIVLMRNSQATRDMLDDWWSLRDQCPFLLWDDQGRMRGQAVRHGWPGTTDCLESQFCNQPHPGGAEANWYDFVVCLEIDYSRPDFWGDGDTGLGFNAQFGIADYLPRLMEKPFIAHFKPTYDPWFLQWQHAVAVLLPGYMKGMAQCPSAVVSDHLPVLQEVANTELWGAAADDEVLMMTRGEPVPALNLDFTAPLGTHTFWQFGTESSHEACFAAVPGSMGTVFAGQELEPALQRIRFTYIRHPVDTVLSLYVEYVTAVESQLATMRNLHTRFLYPHDVDEWLPWEFGDDGCSGYAADETFIEDTEAEMYKAAWFFVGRLMSYHYFGVHEEAEASRALLHVALSPDATRSSAIVPASTTSTTELVATASSLRGAQGRASAQSPQRQQQHHSAQHDSSAQNHSTEHHHSAQHQSAQHYGAEPLREDGGSSGLHLKFRTSAQQQRLLAQLRANEALVQHVTKFNAMDMIFYEAAVREFRRRCGIFGIEVRSGRQAKPAASV</sequence>
<feature type="compositionally biased region" description="Low complexity" evidence="1">
    <location>
        <begin position="415"/>
        <end position="438"/>
    </location>
</feature>
<name>A0A835Z9A1_9STRA</name>
<feature type="region of interest" description="Disordered" evidence="1">
    <location>
        <begin position="407"/>
        <end position="468"/>
    </location>
</feature>
<reference evidence="2" key="1">
    <citation type="submission" date="2021-02" db="EMBL/GenBank/DDBJ databases">
        <title>First Annotated Genome of the Yellow-green Alga Tribonema minus.</title>
        <authorList>
            <person name="Mahan K.M."/>
        </authorList>
    </citation>
    <scope>NUCLEOTIDE SEQUENCE</scope>
    <source>
        <strain evidence="2">UTEX B ZZ1240</strain>
    </source>
</reference>
<dbReference type="EMBL" id="JAFCMP010000063">
    <property type="protein sequence ID" value="KAG5188818.1"/>
    <property type="molecule type" value="Genomic_DNA"/>
</dbReference>
<keyword evidence="3" id="KW-1185">Reference proteome</keyword>
<gene>
    <name evidence="2" type="ORF">JKP88DRAFT_287218</name>
</gene>
<organism evidence="2 3">
    <name type="scientific">Tribonema minus</name>
    <dbReference type="NCBI Taxonomy" id="303371"/>
    <lineage>
        <taxon>Eukaryota</taxon>
        <taxon>Sar</taxon>
        <taxon>Stramenopiles</taxon>
        <taxon>Ochrophyta</taxon>
        <taxon>PX clade</taxon>
        <taxon>Xanthophyceae</taxon>
        <taxon>Tribonematales</taxon>
        <taxon>Tribonemataceae</taxon>
        <taxon>Tribonema</taxon>
    </lineage>
</organism>
<comment type="caution">
    <text evidence="2">The sequence shown here is derived from an EMBL/GenBank/DDBJ whole genome shotgun (WGS) entry which is preliminary data.</text>
</comment>
<dbReference type="Proteomes" id="UP000664859">
    <property type="component" value="Unassembled WGS sequence"/>
</dbReference>